<evidence type="ECO:0000313" key="2">
    <source>
        <dbReference type="EMBL" id="ROT40476.1"/>
    </source>
</evidence>
<dbReference type="Proteomes" id="UP000272025">
    <property type="component" value="Unassembled WGS sequence"/>
</dbReference>
<feature type="compositionally biased region" description="Low complexity" evidence="1">
    <location>
        <begin position="175"/>
        <end position="198"/>
    </location>
</feature>
<evidence type="ECO:0000313" key="3">
    <source>
        <dbReference type="Proteomes" id="UP000272025"/>
    </source>
</evidence>
<accession>A0A3N2Q192</accession>
<dbReference type="OrthoDB" id="5221171at2759"/>
<evidence type="ECO:0008006" key="4">
    <source>
        <dbReference type="Google" id="ProtNLM"/>
    </source>
</evidence>
<keyword evidence="3" id="KW-1185">Reference proteome</keyword>
<evidence type="ECO:0000256" key="1">
    <source>
        <dbReference type="SAM" id="MobiDB-lite"/>
    </source>
</evidence>
<sequence>MATEQTASRHLCTSAPLRLCTSASPHLISISATRFETGRGVMGLWSKNDSRTSPDYLTCIPKGTDVLMIKMLDTPRSMLDARRLTLDARHVQGTRPQFSHIYPSHKRGCGAVRGSSGGLSLLRRGWSGAFLLPTSPLYQISYLVNLPFSMVKRLLPRAIRKRLSGSRKTDRRLSLPDSSTTSLDPSSPGSQPQTPTLPFGSVSTISTGNPSQSSVFSTSNDADASDESIEPNRLWADPVVEVYGNIVTPGGRGCSIQTYDVANRRWYRLDLDCTVMGDEWIARLVEKHIRAYYNRTRSLPPWNTIRTTARGSPVVYSTQPYASVAHPLTRTLHYGQEPGDRFRTVPWSDVVEKRHLSRGTDSCRWDNKNCVFKRIEFDSDAAIIQRAIRVREDLVARLEADPDPKNPNAPTDIFAEMERRLHVVPILAVVVRDEATPGPWLPGSVAGVLMPNAGISLDRLADRGPLPVTEAQLRDLTRGVRELHNLGVMHGDICDWNVTIQTPLGGVAAYSRGRLLLVDLGNVAPEYEGDAKILGRLISWVLAHSQIRDRESQARLEEAARILREDGDLDRALGAMAA</sequence>
<reference evidence="2 3" key="1">
    <citation type="journal article" date="2018" name="Mol. Ecol.">
        <title>The obligate alkalophilic soda-lake fungus Sodiomyces alkalinus has shifted to a protein diet.</title>
        <authorList>
            <person name="Grum-Grzhimaylo A.A."/>
            <person name="Falkoski D.L."/>
            <person name="van den Heuvel J."/>
            <person name="Valero-Jimenez C.A."/>
            <person name="Min B."/>
            <person name="Choi I.G."/>
            <person name="Lipzen A."/>
            <person name="Daum C.G."/>
            <person name="Aanen D.K."/>
            <person name="Tsang A."/>
            <person name="Henrissat B."/>
            <person name="Bilanenko E.N."/>
            <person name="de Vries R.P."/>
            <person name="van Kan J.A.L."/>
            <person name="Grigoriev I.V."/>
            <person name="Debets A.J.M."/>
        </authorList>
    </citation>
    <scope>NUCLEOTIDE SEQUENCE [LARGE SCALE GENOMIC DNA]</scope>
    <source>
        <strain evidence="2 3">F11</strain>
    </source>
</reference>
<dbReference type="InterPro" id="IPR011009">
    <property type="entry name" value="Kinase-like_dom_sf"/>
</dbReference>
<dbReference type="GeneID" id="39582386"/>
<proteinExistence type="predicted"/>
<dbReference type="RefSeq" id="XP_028468282.1">
    <property type="nucleotide sequence ID" value="XM_028613908.1"/>
</dbReference>
<organism evidence="2 3">
    <name type="scientific">Sodiomyces alkalinus (strain CBS 110278 / VKM F-3762 / F11)</name>
    <name type="common">Alkaliphilic filamentous fungus</name>
    <dbReference type="NCBI Taxonomy" id="1314773"/>
    <lineage>
        <taxon>Eukaryota</taxon>
        <taxon>Fungi</taxon>
        <taxon>Dikarya</taxon>
        <taxon>Ascomycota</taxon>
        <taxon>Pezizomycotina</taxon>
        <taxon>Sordariomycetes</taxon>
        <taxon>Hypocreomycetidae</taxon>
        <taxon>Glomerellales</taxon>
        <taxon>Plectosphaerellaceae</taxon>
        <taxon>Sodiomyces</taxon>
    </lineage>
</organism>
<feature type="region of interest" description="Disordered" evidence="1">
    <location>
        <begin position="165"/>
        <end position="227"/>
    </location>
</feature>
<feature type="compositionally biased region" description="Polar residues" evidence="1">
    <location>
        <begin position="201"/>
        <end position="222"/>
    </location>
</feature>
<dbReference type="AlphaFoldDB" id="A0A3N2Q192"/>
<protein>
    <recommendedName>
        <fullName evidence="4">Protein kinase domain-containing protein</fullName>
    </recommendedName>
</protein>
<name>A0A3N2Q192_SODAK</name>
<dbReference type="SUPFAM" id="SSF56112">
    <property type="entry name" value="Protein kinase-like (PK-like)"/>
    <property type="match status" value="1"/>
</dbReference>
<gene>
    <name evidence="2" type="ORF">SODALDRAFT_356465</name>
</gene>
<dbReference type="EMBL" id="ML119052">
    <property type="protein sequence ID" value="ROT40476.1"/>
    <property type="molecule type" value="Genomic_DNA"/>
</dbReference>